<gene>
    <name evidence="2" type="ORF">MCOR_15745</name>
</gene>
<dbReference type="AlphaFoldDB" id="A0A6J8BC46"/>
<dbReference type="OrthoDB" id="6112794at2759"/>
<dbReference type="EMBL" id="CACVKT020002746">
    <property type="protein sequence ID" value="CAC5379707.1"/>
    <property type="molecule type" value="Genomic_DNA"/>
</dbReference>
<evidence type="ECO:0000259" key="1">
    <source>
        <dbReference type="Pfam" id="PF07727"/>
    </source>
</evidence>
<name>A0A6J8BC46_MYTCO</name>
<sequence length="238" mass="27363">METDDNEHQDLAPEAVDNLEQIVKQKDQQAKDIPHVGDEIVYKSKGNDTWVKAKVMSRGGKTSGKNWAYMNIQDENKDAQFGIDFSKDVEDWRKAENLDEANAVVVPQSLASTSEFDIHSIDIKAAFLPGEEFDRVIFVQPTKECSSDKLIAWKRNKCVYGLIDASRNWFLSVKKELLQLECVPSKIHPAVFYWHFDNHLEGLFLMHVDDFLWAGSELFKIRLYAILKESLIQIVEEN</sequence>
<evidence type="ECO:0000313" key="2">
    <source>
        <dbReference type="EMBL" id="CAC5379707.1"/>
    </source>
</evidence>
<keyword evidence="3" id="KW-1185">Reference proteome</keyword>
<reference evidence="2 3" key="1">
    <citation type="submission" date="2020-06" db="EMBL/GenBank/DDBJ databases">
        <authorList>
            <person name="Li R."/>
            <person name="Bekaert M."/>
        </authorList>
    </citation>
    <scope>NUCLEOTIDE SEQUENCE [LARGE SCALE GENOMIC DNA]</scope>
    <source>
        <strain evidence="3">wild</strain>
    </source>
</reference>
<accession>A0A6J8BC46</accession>
<dbReference type="InterPro" id="IPR013103">
    <property type="entry name" value="RVT_2"/>
</dbReference>
<organism evidence="2 3">
    <name type="scientific">Mytilus coruscus</name>
    <name type="common">Sea mussel</name>
    <dbReference type="NCBI Taxonomy" id="42192"/>
    <lineage>
        <taxon>Eukaryota</taxon>
        <taxon>Metazoa</taxon>
        <taxon>Spiralia</taxon>
        <taxon>Lophotrochozoa</taxon>
        <taxon>Mollusca</taxon>
        <taxon>Bivalvia</taxon>
        <taxon>Autobranchia</taxon>
        <taxon>Pteriomorphia</taxon>
        <taxon>Mytilida</taxon>
        <taxon>Mytiloidea</taxon>
        <taxon>Mytilidae</taxon>
        <taxon>Mytilinae</taxon>
        <taxon>Mytilus</taxon>
    </lineage>
</organism>
<feature type="domain" description="Reverse transcriptase Ty1/copia-type" evidence="1">
    <location>
        <begin position="102"/>
        <end position="221"/>
    </location>
</feature>
<dbReference type="Pfam" id="PF07727">
    <property type="entry name" value="RVT_2"/>
    <property type="match status" value="1"/>
</dbReference>
<dbReference type="Proteomes" id="UP000507470">
    <property type="component" value="Unassembled WGS sequence"/>
</dbReference>
<protein>
    <recommendedName>
        <fullName evidence="1">Reverse transcriptase Ty1/copia-type domain-containing protein</fullName>
    </recommendedName>
</protein>
<evidence type="ECO:0000313" key="3">
    <source>
        <dbReference type="Proteomes" id="UP000507470"/>
    </source>
</evidence>
<proteinExistence type="predicted"/>